<dbReference type="Gene3D" id="1.10.10.10">
    <property type="entry name" value="Winged helix-like DNA-binding domain superfamily/Winged helix DNA-binding domain"/>
    <property type="match status" value="1"/>
</dbReference>
<keyword evidence="2" id="KW-0805">Transcription regulation</keyword>
<dbReference type="GO" id="GO:0003677">
    <property type="term" value="F:DNA binding"/>
    <property type="evidence" value="ECO:0007669"/>
    <property type="project" value="UniProtKB-KW"/>
</dbReference>
<dbReference type="SUPFAM" id="SSF88659">
    <property type="entry name" value="Sigma3 and sigma4 domains of RNA polymerase sigma factors"/>
    <property type="match status" value="1"/>
</dbReference>
<dbReference type="InterPro" id="IPR007627">
    <property type="entry name" value="RNA_pol_sigma70_r2"/>
</dbReference>
<dbReference type="PANTHER" id="PTHR43133">
    <property type="entry name" value="RNA POLYMERASE ECF-TYPE SIGMA FACTO"/>
    <property type="match status" value="1"/>
</dbReference>
<dbReference type="PANTHER" id="PTHR43133:SF8">
    <property type="entry name" value="RNA POLYMERASE SIGMA FACTOR HI_1459-RELATED"/>
    <property type="match status" value="1"/>
</dbReference>
<evidence type="ECO:0000256" key="5">
    <source>
        <dbReference type="ARBA" id="ARBA00023163"/>
    </source>
</evidence>
<gene>
    <name evidence="8" type="ORF">ABNE31_10715</name>
</gene>
<evidence type="ECO:0000256" key="2">
    <source>
        <dbReference type="ARBA" id="ARBA00023015"/>
    </source>
</evidence>
<evidence type="ECO:0000259" key="7">
    <source>
        <dbReference type="Pfam" id="PF08281"/>
    </source>
</evidence>
<organism evidence="8">
    <name type="scientific">Flagellimonas sp. MMG031</name>
    <dbReference type="NCBI Taxonomy" id="3158549"/>
    <lineage>
        <taxon>Bacteria</taxon>
        <taxon>Pseudomonadati</taxon>
        <taxon>Bacteroidota</taxon>
        <taxon>Flavobacteriia</taxon>
        <taxon>Flavobacteriales</taxon>
        <taxon>Flavobacteriaceae</taxon>
        <taxon>Flagellimonas</taxon>
    </lineage>
</organism>
<dbReference type="Pfam" id="PF04542">
    <property type="entry name" value="Sigma70_r2"/>
    <property type="match status" value="1"/>
</dbReference>
<dbReference type="InterPro" id="IPR039425">
    <property type="entry name" value="RNA_pol_sigma-70-like"/>
</dbReference>
<dbReference type="InterPro" id="IPR036388">
    <property type="entry name" value="WH-like_DNA-bd_sf"/>
</dbReference>
<dbReference type="KEGG" id="fld:ABNE31_10715"/>
<dbReference type="GO" id="GO:0016987">
    <property type="term" value="F:sigma factor activity"/>
    <property type="evidence" value="ECO:0007669"/>
    <property type="project" value="UniProtKB-KW"/>
</dbReference>
<keyword evidence="3" id="KW-0731">Sigma factor</keyword>
<dbReference type="InterPro" id="IPR013324">
    <property type="entry name" value="RNA_pol_sigma_r3/r4-like"/>
</dbReference>
<accession>A0AAU7MUK0</accession>
<keyword evidence="5" id="KW-0804">Transcription</keyword>
<evidence type="ECO:0000256" key="3">
    <source>
        <dbReference type="ARBA" id="ARBA00023082"/>
    </source>
</evidence>
<name>A0AAU7MUK0_9FLAO</name>
<dbReference type="SUPFAM" id="SSF88946">
    <property type="entry name" value="Sigma2 domain of RNA polymerase sigma factors"/>
    <property type="match status" value="1"/>
</dbReference>
<keyword evidence="4" id="KW-0238">DNA-binding</keyword>
<dbReference type="EMBL" id="CP157804">
    <property type="protein sequence ID" value="XBQ22069.1"/>
    <property type="molecule type" value="Genomic_DNA"/>
</dbReference>
<feature type="domain" description="RNA polymerase sigma factor 70 region 4 type 2" evidence="7">
    <location>
        <begin position="105"/>
        <end position="154"/>
    </location>
</feature>
<dbReference type="Gene3D" id="1.10.1740.10">
    <property type="match status" value="1"/>
</dbReference>
<dbReference type="NCBIfam" id="TIGR02937">
    <property type="entry name" value="sigma70-ECF"/>
    <property type="match status" value="1"/>
</dbReference>
<evidence type="ECO:0000256" key="4">
    <source>
        <dbReference type="ARBA" id="ARBA00023125"/>
    </source>
</evidence>
<protein>
    <submittedName>
        <fullName evidence="8">RNA polymerase sigma factor</fullName>
    </submittedName>
</protein>
<sequence>MDITNQFSQIYEMHAPKVYRLCLGYASGDEDLAKEWQQQTFIKVWNHRNAFKGDSSLSTWIYRIAVNTCLSDLRKPKKHVPINEAILENDVTDGNSEQRDTQIKKMYQCIHKLTPNNKAIILLELEDVPQSEIAEIQGIAYGALRTRLSRIRNSLLKCITNEKR</sequence>
<evidence type="ECO:0000256" key="1">
    <source>
        <dbReference type="ARBA" id="ARBA00010641"/>
    </source>
</evidence>
<dbReference type="InterPro" id="IPR013249">
    <property type="entry name" value="RNA_pol_sigma70_r4_t2"/>
</dbReference>
<dbReference type="InterPro" id="IPR014284">
    <property type="entry name" value="RNA_pol_sigma-70_dom"/>
</dbReference>
<dbReference type="Pfam" id="PF08281">
    <property type="entry name" value="Sigma70_r4_2"/>
    <property type="match status" value="1"/>
</dbReference>
<dbReference type="GO" id="GO:0006352">
    <property type="term" value="P:DNA-templated transcription initiation"/>
    <property type="evidence" value="ECO:0007669"/>
    <property type="project" value="InterPro"/>
</dbReference>
<proteinExistence type="inferred from homology"/>
<reference evidence="8" key="1">
    <citation type="submission" date="2024-05" db="EMBL/GenBank/DDBJ databases">
        <title>Draft Genome Sequences of Flagellimonas sp. MMG031 and Marinobacter sp. MMG032 Isolated from the dinoflagellate Symbiodinium pilosum.</title>
        <authorList>
            <person name="Shikuma N.J."/>
            <person name="Farrell M.V."/>
        </authorList>
    </citation>
    <scope>NUCLEOTIDE SEQUENCE</scope>
    <source>
        <strain evidence="8">MMG031</strain>
    </source>
</reference>
<comment type="similarity">
    <text evidence="1">Belongs to the sigma-70 factor family. ECF subfamily.</text>
</comment>
<dbReference type="RefSeq" id="WP_349351120.1">
    <property type="nucleotide sequence ID" value="NZ_CP157804.1"/>
</dbReference>
<dbReference type="InterPro" id="IPR013325">
    <property type="entry name" value="RNA_pol_sigma_r2"/>
</dbReference>
<evidence type="ECO:0000259" key="6">
    <source>
        <dbReference type="Pfam" id="PF04542"/>
    </source>
</evidence>
<dbReference type="AlphaFoldDB" id="A0AAU7MUK0"/>
<evidence type="ECO:0000313" key="8">
    <source>
        <dbReference type="EMBL" id="XBQ22069.1"/>
    </source>
</evidence>
<feature type="domain" description="RNA polymerase sigma-70 region 2" evidence="6">
    <location>
        <begin position="10"/>
        <end position="75"/>
    </location>
</feature>